<proteinExistence type="predicted"/>
<protein>
    <recommendedName>
        <fullName evidence="3">N-acetylglucosaminylphosphatidylinositol deacetylase</fullName>
    </recommendedName>
</protein>
<feature type="non-terminal residue" evidence="1">
    <location>
        <position position="84"/>
    </location>
</feature>
<name>A0A4P9Z7Y7_9ASCO</name>
<evidence type="ECO:0008006" key="3">
    <source>
        <dbReference type="Google" id="ProtNLM"/>
    </source>
</evidence>
<dbReference type="EMBL" id="ML004596">
    <property type="protein sequence ID" value="RKP28775.1"/>
    <property type="molecule type" value="Genomic_DNA"/>
</dbReference>
<sequence>MIHRIPAFALRTVATSFAVWVLLSTVIPQTILKYSDTQIQNARFVQPAYPYNSLTSPLPLPIQNASVYFVIGHPDDEVMFFAPT</sequence>
<keyword evidence="2" id="KW-1185">Reference proteome</keyword>
<organism evidence="1 2">
    <name type="scientific">Metschnikowia bicuspidata</name>
    <dbReference type="NCBI Taxonomy" id="27322"/>
    <lineage>
        <taxon>Eukaryota</taxon>
        <taxon>Fungi</taxon>
        <taxon>Dikarya</taxon>
        <taxon>Ascomycota</taxon>
        <taxon>Saccharomycotina</taxon>
        <taxon>Pichiomycetes</taxon>
        <taxon>Metschnikowiaceae</taxon>
        <taxon>Metschnikowia</taxon>
    </lineage>
</organism>
<gene>
    <name evidence="1" type="ORF">METBISCDRAFT_28791</name>
</gene>
<reference evidence="2" key="1">
    <citation type="journal article" date="2018" name="Nat. Microbiol.">
        <title>Leveraging single-cell genomics to expand the fungal tree of life.</title>
        <authorList>
            <person name="Ahrendt S.R."/>
            <person name="Quandt C.A."/>
            <person name="Ciobanu D."/>
            <person name="Clum A."/>
            <person name="Salamov A."/>
            <person name="Andreopoulos B."/>
            <person name="Cheng J.F."/>
            <person name="Woyke T."/>
            <person name="Pelin A."/>
            <person name="Henrissat B."/>
            <person name="Reynolds N.K."/>
            <person name="Benny G.L."/>
            <person name="Smith M.E."/>
            <person name="James T.Y."/>
            <person name="Grigoriev I.V."/>
        </authorList>
    </citation>
    <scope>NUCLEOTIDE SEQUENCE [LARGE SCALE GENOMIC DNA]</scope>
    <source>
        <strain evidence="2">Baker2002</strain>
    </source>
</reference>
<evidence type="ECO:0000313" key="1">
    <source>
        <dbReference type="EMBL" id="RKP28775.1"/>
    </source>
</evidence>
<dbReference type="AlphaFoldDB" id="A0A4P9Z7Y7"/>
<dbReference type="OrthoDB" id="440160at2759"/>
<evidence type="ECO:0000313" key="2">
    <source>
        <dbReference type="Proteomes" id="UP000268321"/>
    </source>
</evidence>
<dbReference type="Proteomes" id="UP000268321">
    <property type="component" value="Unassembled WGS sequence"/>
</dbReference>
<accession>A0A4P9Z7Y7</accession>